<sequence length="206" mass="23133">MDIGNGRAREGGMEGVQGERRTQAAMCGDMCAGENVGTYTWGGERLRRAIGCASCDVGKRLRRRKQCSRGFEREDWREGRDSAIRLGYSSLQHQNWKRHRARTGGSWRVGLVGTMRDYGHEEGVSVDELTVTLSYCEPRNRGWVGDWTGCVFVFSGSTSFRDNRNSDGAHTTPRLLHDIAESQRVGRAPMPFLWALRMASSSKQIL</sequence>
<dbReference type="AlphaFoldDB" id="A0AAD7B1J1"/>
<comment type="caution">
    <text evidence="1">The sequence shown here is derived from an EMBL/GenBank/DDBJ whole genome shotgun (WGS) entry which is preliminary data.</text>
</comment>
<evidence type="ECO:0000313" key="1">
    <source>
        <dbReference type="EMBL" id="KAJ7607528.1"/>
    </source>
</evidence>
<keyword evidence="2" id="KW-1185">Reference proteome</keyword>
<evidence type="ECO:0000313" key="2">
    <source>
        <dbReference type="Proteomes" id="UP001221142"/>
    </source>
</evidence>
<organism evidence="1 2">
    <name type="scientific">Roridomyces roridus</name>
    <dbReference type="NCBI Taxonomy" id="1738132"/>
    <lineage>
        <taxon>Eukaryota</taxon>
        <taxon>Fungi</taxon>
        <taxon>Dikarya</taxon>
        <taxon>Basidiomycota</taxon>
        <taxon>Agaricomycotina</taxon>
        <taxon>Agaricomycetes</taxon>
        <taxon>Agaricomycetidae</taxon>
        <taxon>Agaricales</taxon>
        <taxon>Marasmiineae</taxon>
        <taxon>Mycenaceae</taxon>
        <taxon>Roridomyces</taxon>
    </lineage>
</organism>
<gene>
    <name evidence="1" type="ORF">FB45DRAFT_877699</name>
</gene>
<dbReference type="Proteomes" id="UP001221142">
    <property type="component" value="Unassembled WGS sequence"/>
</dbReference>
<dbReference type="EMBL" id="JARKIF010000049">
    <property type="protein sequence ID" value="KAJ7607528.1"/>
    <property type="molecule type" value="Genomic_DNA"/>
</dbReference>
<proteinExistence type="predicted"/>
<reference evidence="1" key="1">
    <citation type="submission" date="2023-03" db="EMBL/GenBank/DDBJ databases">
        <title>Massive genome expansion in bonnet fungi (Mycena s.s.) driven by repeated elements and novel gene families across ecological guilds.</title>
        <authorList>
            <consortium name="Lawrence Berkeley National Laboratory"/>
            <person name="Harder C.B."/>
            <person name="Miyauchi S."/>
            <person name="Viragh M."/>
            <person name="Kuo A."/>
            <person name="Thoen E."/>
            <person name="Andreopoulos B."/>
            <person name="Lu D."/>
            <person name="Skrede I."/>
            <person name="Drula E."/>
            <person name="Henrissat B."/>
            <person name="Morin E."/>
            <person name="Kohler A."/>
            <person name="Barry K."/>
            <person name="LaButti K."/>
            <person name="Morin E."/>
            <person name="Salamov A."/>
            <person name="Lipzen A."/>
            <person name="Mereny Z."/>
            <person name="Hegedus B."/>
            <person name="Baldrian P."/>
            <person name="Stursova M."/>
            <person name="Weitz H."/>
            <person name="Taylor A."/>
            <person name="Grigoriev I.V."/>
            <person name="Nagy L.G."/>
            <person name="Martin F."/>
            <person name="Kauserud H."/>
        </authorList>
    </citation>
    <scope>NUCLEOTIDE SEQUENCE</scope>
    <source>
        <strain evidence="1">9284</strain>
    </source>
</reference>
<protein>
    <submittedName>
        <fullName evidence="1">Uncharacterized protein</fullName>
    </submittedName>
</protein>
<accession>A0AAD7B1J1</accession>
<name>A0AAD7B1J1_9AGAR</name>